<evidence type="ECO:0000313" key="2">
    <source>
        <dbReference type="EMBL" id="NBH61311.1"/>
    </source>
</evidence>
<dbReference type="RefSeq" id="WP_160201595.1">
    <property type="nucleotide sequence ID" value="NZ_QXWK01000011.1"/>
</dbReference>
<organism evidence="2 3">
    <name type="scientific">Anaerotruncus colihominis</name>
    <dbReference type="NCBI Taxonomy" id="169435"/>
    <lineage>
        <taxon>Bacteria</taxon>
        <taxon>Bacillati</taxon>
        <taxon>Bacillota</taxon>
        <taxon>Clostridia</taxon>
        <taxon>Eubacteriales</taxon>
        <taxon>Oscillospiraceae</taxon>
        <taxon>Anaerotruncus</taxon>
    </lineage>
</organism>
<name>A0A845QJP4_9FIRM</name>
<dbReference type="GO" id="GO:0003999">
    <property type="term" value="F:adenine phosphoribosyltransferase activity"/>
    <property type="evidence" value="ECO:0007669"/>
    <property type="project" value="UniProtKB-EC"/>
</dbReference>
<reference evidence="2 3" key="1">
    <citation type="submission" date="2018-08" db="EMBL/GenBank/DDBJ databases">
        <title>Murine metabolic-syndrome-specific gut microbial biobank.</title>
        <authorList>
            <person name="Liu C."/>
        </authorList>
    </citation>
    <scope>NUCLEOTIDE SEQUENCE [LARGE SCALE GENOMIC DNA]</scope>
    <source>
        <strain evidence="2 3">28</strain>
    </source>
</reference>
<dbReference type="InterPro" id="IPR000836">
    <property type="entry name" value="PRTase_dom"/>
</dbReference>
<proteinExistence type="predicted"/>
<dbReference type="EC" id="2.4.2.7" evidence="2"/>
<keyword evidence="2" id="KW-0328">Glycosyltransferase</keyword>
<dbReference type="AlphaFoldDB" id="A0A845QJP4"/>
<gene>
    <name evidence="2" type="ORF">D0435_06560</name>
</gene>
<accession>A0A845QJP4</accession>
<sequence>MFYEMTIAGCKRQLPLCKINDELYIGAFIMFSDVEITRASAAALLEKAPEFDVIITAESKGIPLAYEMARQAGINDYIVARKGPKLYMQNVITTEVDSITTDHIQTLCLGQTEIDKMKGKKVLIIDDVISTGESLLSIETLLKQVGCEIAGRMAVLAEGEAADRDDIIFLEKLPLFNADGTVK</sequence>
<keyword evidence="3" id="KW-1185">Reference proteome</keyword>
<dbReference type="CDD" id="cd06223">
    <property type="entry name" value="PRTases_typeI"/>
    <property type="match status" value="1"/>
</dbReference>
<comment type="caution">
    <text evidence="2">The sequence shown here is derived from an EMBL/GenBank/DDBJ whole genome shotgun (WGS) entry which is preliminary data.</text>
</comment>
<dbReference type="Proteomes" id="UP000446866">
    <property type="component" value="Unassembled WGS sequence"/>
</dbReference>
<dbReference type="Pfam" id="PF00156">
    <property type="entry name" value="Pribosyltran"/>
    <property type="match status" value="1"/>
</dbReference>
<dbReference type="EMBL" id="QXWK01000011">
    <property type="protein sequence ID" value="NBH61311.1"/>
    <property type="molecule type" value="Genomic_DNA"/>
</dbReference>
<evidence type="ECO:0000313" key="3">
    <source>
        <dbReference type="Proteomes" id="UP000446866"/>
    </source>
</evidence>
<feature type="domain" description="Phosphoribosyltransferase" evidence="1">
    <location>
        <begin position="38"/>
        <end position="167"/>
    </location>
</feature>
<dbReference type="InterPro" id="IPR029057">
    <property type="entry name" value="PRTase-like"/>
</dbReference>
<keyword evidence="2" id="KW-0808">Transferase</keyword>
<dbReference type="NCBIfam" id="NF005592">
    <property type="entry name" value="PRK07322.1"/>
    <property type="match status" value="1"/>
</dbReference>
<dbReference type="PANTHER" id="PTHR43218">
    <property type="entry name" value="PHOSPHORIBOSYLTRANSFERASE-RELATED"/>
    <property type="match status" value="1"/>
</dbReference>
<dbReference type="Gene3D" id="3.40.50.2020">
    <property type="match status" value="1"/>
</dbReference>
<dbReference type="PANTHER" id="PTHR43218:SF1">
    <property type="entry name" value="PHOSPHORIBOSYLTRANSFERASE"/>
    <property type="match status" value="1"/>
</dbReference>
<dbReference type="SUPFAM" id="SSF53271">
    <property type="entry name" value="PRTase-like"/>
    <property type="match status" value="1"/>
</dbReference>
<evidence type="ECO:0000259" key="1">
    <source>
        <dbReference type="Pfam" id="PF00156"/>
    </source>
</evidence>
<protein>
    <submittedName>
        <fullName evidence="2">Adenine phosphoribosyltransferase</fullName>
        <ecNumber evidence="2">2.4.2.7</ecNumber>
    </submittedName>
</protein>